<name>A0A133U8F1_9EURY</name>
<dbReference type="Proteomes" id="UP000070589">
    <property type="component" value="Unassembled WGS sequence"/>
</dbReference>
<dbReference type="InterPro" id="IPR013766">
    <property type="entry name" value="Thioredoxin_domain"/>
</dbReference>
<accession>A0A133U8F1</accession>
<protein>
    <recommendedName>
        <fullName evidence="1">Thioredoxin domain-containing protein</fullName>
    </recommendedName>
</protein>
<keyword evidence="3" id="KW-1185">Reference proteome</keyword>
<gene>
    <name evidence="2" type="ORF">AKJ62_01010</name>
</gene>
<dbReference type="InterPro" id="IPR036249">
    <property type="entry name" value="Thioredoxin-like_sf"/>
</dbReference>
<reference evidence="2 3" key="1">
    <citation type="journal article" date="2016" name="Sci. Rep.">
        <title>Metabolic traits of an uncultured archaeal lineage -MSBL1- from brine pools of the Red Sea.</title>
        <authorList>
            <person name="Mwirichia R."/>
            <person name="Alam I."/>
            <person name="Rashid M."/>
            <person name="Vinu M."/>
            <person name="Ba-Alawi W."/>
            <person name="Anthony Kamau A."/>
            <person name="Kamanda Ngugi D."/>
            <person name="Goker M."/>
            <person name="Klenk H.P."/>
            <person name="Bajic V."/>
            <person name="Stingl U."/>
        </authorList>
    </citation>
    <scope>NUCLEOTIDE SEQUENCE [LARGE SCALE GENOMIC DNA]</scope>
    <source>
        <strain evidence="2">SCGC-AAA259D14</strain>
    </source>
</reference>
<dbReference type="SUPFAM" id="SSF52833">
    <property type="entry name" value="Thioredoxin-like"/>
    <property type="match status" value="1"/>
</dbReference>
<feature type="domain" description="Thioredoxin" evidence="1">
    <location>
        <begin position="31"/>
        <end position="91"/>
    </location>
</feature>
<dbReference type="Gene3D" id="3.40.30.10">
    <property type="entry name" value="Glutaredoxin"/>
    <property type="match status" value="1"/>
</dbReference>
<proteinExistence type="predicted"/>
<dbReference type="AlphaFoldDB" id="A0A133U8F1"/>
<dbReference type="Pfam" id="PF00085">
    <property type="entry name" value="Thioredoxin"/>
    <property type="match status" value="1"/>
</dbReference>
<comment type="caution">
    <text evidence="2">The sequence shown here is derived from an EMBL/GenBank/DDBJ whole genome shotgun (WGS) entry which is preliminary data.</text>
</comment>
<dbReference type="EMBL" id="LHXL01000006">
    <property type="protein sequence ID" value="KXA90416.1"/>
    <property type="molecule type" value="Genomic_DNA"/>
</dbReference>
<evidence type="ECO:0000259" key="1">
    <source>
        <dbReference type="Pfam" id="PF00085"/>
    </source>
</evidence>
<sequence>MTDAEPRVWIFYSSKTEPELLVFYADGLAYLKDNDIEMKVVDIAEDPDTARDYDVSSTPTVLIEKEGEIEEEFGVVSYLNGILEKENLKEIIEGKVED</sequence>
<evidence type="ECO:0000313" key="2">
    <source>
        <dbReference type="EMBL" id="KXA90416.1"/>
    </source>
</evidence>
<organism evidence="2 3">
    <name type="scientific">candidate division MSBL1 archaeon SCGC-AAA259D14</name>
    <dbReference type="NCBI Taxonomy" id="1698261"/>
    <lineage>
        <taxon>Archaea</taxon>
        <taxon>Methanobacteriati</taxon>
        <taxon>Methanobacteriota</taxon>
        <taxon>candidate division MSBL1</taxon>
    </lineage>
</organism>
<evidence type="ECO:0000313" key="3">
    <source>
        <dbReference type="Proteomes" id="UP000070589"/>
    </source>
</evidence>